<organism evidence="1 2">
    <name type="scientific">Acinetobacter seifertii</name>
    <dbReference type="NCBI Taxonomy" id="1530123"/>
    <lineage>
        <taxon>Bacteria</taxon>
        <taxon>Pseudomonadati</taxon>
        <taxon>Pseudomonadota</taxon>
        <taxon>Gammaproteobacteria</taxon>
        <taxon>Moraxellales</taxon>
        <taxon>Moraxellaceae</taxon>
        <taxon>Acinetobacter</taxon>
        <taxon>Acinetobacter calcoaceticus/baumannii complex</taxon>
    </lineage>
</organism>
<dbReference type="HOGENOM" id="CLU_215635_0_0_6"/>
<protein>
    <submittedName>
        <fullName evidence="1">Uncharacterized protein</fullName>
    </submittedName>
</protein>
<dbReference type="AlphaFoldDB" id="N8S6P8"/>
<reference evidence="1 2" key="2">
    <citation type="journal article" date="2015" name="Int. J. Syst. Evol. Microbiol.">
        <title>Acinetobacter seifertii sp. nov., a member of the Acinetobacter calcoaceticus-Acinetobacter baumannii complex isolated from human clinical specimens.</title>
        <authorList>
            <person name="Nemec A."/>
            <person name="Krizova L."/>
            <person name="Maixnerova M."/>
            <person name="Sedo O."/>
            <person name="Brisse S."/>
            <person name="Higgins P.G."/>
        </authorList>
    </citation>
    <scope>NUCLEOTIDE SEQUENCE [LARGE SCALE GENOMIC DNA]</scope>
    <source>
        <strain evidence="1 2">NIPH 973</strain>
    </source>
</reference>
<sequence>MNEKYTLWDVFKSSLMISIPIFLWKLPEIIAAIKA</sequence>
<dbReference type="EMBL" id="APOO01000021">
    <property type="protein sequence ID" value="ENU43228.1"/>
    <property type="molecule type" value="Genomic_DNA"/>
</dbReference>
<reference evidence="2" key="1">
    <citation type="submission" date="2013-02" db="EMBL/GenBank/DDBJ databases">
        <title>The Genome Sequence of Acinetobacter sp. NIPH 973.</title>
        <authorList>
            <consortium name="The Broad Institute Genome Sequencing Platform"/>
            <consortium name="The Broad Institute Genome Sequencing Center for Infectious Disease"/>
            <person name="Cerqueira G."/>
            <person name="Feldgarden M."/>
            <person name="Courvalin P."/>
            <person name="Perichon B."/>
            <person name="Grillot-Courvalin C."/>
            <person name="Clermont D."/>
            <person name="Rocha E."/>
            <person name="Yoon E.-J."/>
            <person name="Nemec A."/>
            <person name="Walker B."/>
            <person name="Young S.K."/>
            <person name="Zeng Q."/>
            <person name="Gargeya S."/>
            <person name="Fitzgerald M."/>
            <person name="Haas B."/>
            <person name="Abouelleil A."/>
            <person name="Alvarado L."/>
            <person name="Arachchi H.M."/>
            <person name="Berlin A.M."/>
            <person name="Chapman S.B."/>
            <person name="Dewar J."/>
            <person name="Goldberg J."/>
            <person name="Griggs A."/>
            <person name="Gujja S."/>
            <person name="Hansen M."/>
            <person name="Howarth C."/>
            <person name="Imamovic A."/>
            <person name="Larimer J."/>
            <person name="McCowan C."/>
            <person name="Murphy C."/>
            <person name="Neiman D."/>
            <person name="Pearson M."/>
            <person name="Priest M."/>
            <person name="Roberts A."/>
            <person name="Saif S."/>
            <person name="Shea T."/>
            <person name="Sisk P."/>
            <person name="Sykes S."/>
            <person name="Wortman J."/>
            <person name="Nusbaum C."/>
            <person name="Birren B."/>
        </authorList>
    </citation>
    <scope>NUCLEOTIDE SEQUENCE [LARGE SCALE GENOMIC DNA]</scope>
    <source>
        <strain evidence="2">NIPH 973</strain>
    </source>
</reference>
<evidence type="ECO:0000313" key="2">
    <source>
        <dbReference type="Proteomes" id="UP000013065"/>
    </source>
</evidence>
<accession>N8S6P8</accession>
<comment type="caution">
    <text evidence="1">The sequence shown here is derived from an EMBL/GenBank/DDBJ whole genome shotgun (WGS) entry which is preliminary data.</text>
</comment>
<proteinExistence type="predicted"/>
<dbReference type="Proteomes" id="UP000013065">
    <property type="component" value="Unassembled WGS sequence"/>
</dbReference>
<gene>
    <name evidence="1" type="ORF">F985_01938</name>
</gene>
<name>N8S6P8_9GAMM</name>
<evidence type="ECO:0000313" key="1">
    <source>
        <dbReference type="EMBL" id="ENU43228.1"/>
    </source>
</evidence>